<dbReference type="GeneID" id="19202699"/>
<evidence type="ECO:0000313" key="1">
    <source>
        <dbReference type="EMBL" id="EIW85720.1"/>
    </source>
</evidence>
<dbReference type="KEGG" id="cput:CONPUDRAFT_150511"/>
<gene>
    <name evidence="1" type="ORF">CONPUDRAFT_150511</name>
</gene>
<organism evidence="1 2">
    <name type="scientific">Coniophora puteana (strain RWD-64-598)</name>
    <name type="common">Brown rot fungus</name>
    <dbReference type="NCBI Taxonomy" id="741705"/>
    <lineage>
        <taxon>Eukaryota</taxon>
        <taxon>Fungi</taxon>
        <taxon>Dikarya</taxon>
        <taxon>Basidiomycota</taxon>
        <taxon>Agaricomycotina</taxon>
        <taxon>Agaricomycetes</taxon>
        <taxon>Agaricomycetidae</taxon>
        <taxon>Boletales</taxon>
        <taxon>Coniophorineae</taxon>
        <taxon>Coniophoraceae</taxon>
        <taxon>Coniophora</taxon>
    </lineage>
</organism>
<dbReference type="RefSeq" id="XP_007765124.1">
    <property type="nucleotide sequence ID" value="XM_007766934.1"/>
</dbReference>
<evidence type="ECO:0000313" key="2">
    <source>
        <dbReference type="Proteomes" id="UP000053558"/>
    </source>
</evidence>
<sequence>MSRISHHRAVFTVALHHGLDLENNPDAYKTKGLIIQFTDKPHCMDYPPPQRYNVAQGHVCNIDFIRRTTDGDLSDFDQAIAEGRRMGIMVFCYRENLVRQWQRVTMPPPIFLKRAARTVEGPRDSWVMWLDKAVNENFEAKIKFSKPPARNDGRR</sequence>
<accession>A0A5M3N2W3</accession>
<comment type="caution">
    <text evidence="1">The sequence shown here is derived from an EMBL/GenBank/DDBJ whole genome shotgun (WGS) entry which is preliminary data.</text>
</comment>
<dbReference type="AlphaFoldDB" id="A0A5M3N2W3"/>
<dbReference type="Proteomes" id="UP000053558">
    <property type="component" value="Unassembled WGS sequence"/>
</dbReference>
<reference evidence="2" key="1">
    <citation type="journal article" date="2012" name="Science">
        <title>The Paleozoic origin of enzymatic lignin decomposition reconstructed from 31 fungal genomes.</title>
        <authorList>
            <person name="Floudas D."/>
            <person name="Binder M."/>
            <person name="Riley R."/>
            <person name="Barry K."/>
            <person name="Blanchette R.A."/>
            <person name="Henrissat B."/>
            <person name="Martinez A.T."/>
            <person name="Otillar R."/>
            <person name="Spatafora J.W."/>
            <person name="Yadav J.S."/>
            <person name="Aerts A."/>
            <person name="Benoit I."/>
            <person name="Boyd A."/>
            <person name="Carlson A."/>
            <person name="Copeland A."/>
            <person name="Coutinho P.M."/>
            <person name="de Vries R.P."/>
            <person name="Ferreira P."/>
            <person name="Findley K."/>
            <person name="Foster B."/>
            <person name="Gaskell J."/>
            <person name="Glotzer D."/>
            <person name="Gorecki P."/>
            <person name="Heitman J."/>
            <person name="Hesse C."/>
            <person name="Hori C."/>
            <person name="Igarashi K."/>
            <person name="Jurgens J.A."/>
            <person name="Kallen N."/>
            <person name="Kersten P."/>
            <person name="Kohler A."/>
            <person name="Kuees U."/>
            <person name="Kumar T.K.A."/>
            <person name="Kuo A."/>
            <person name="LaButti K."/>
            <person name="Larrondo L.F."/>
            <person name="Lindquist E."/>
            <person name="Ling A."/>
            <person name="Lombard V."/>
            <person name="Lucas S."/>
            <person name="Lundell T."/>
            <person name="Martin R."/>
            <person name="McLaughlin D.J."/>
            <person name="Morgenstern I."/>
            <person name="Morin E."/>
            <person name="Murat C."/>
            <person name="Nagy L.G."/>
            <person name="Nolan M."/>
            <person name="Ohm R.A."/>
            <person name="Patyshakuliyeva A."/>
            <person name="Rokas A."/>
            <person name="Ruiz-Duenas F.J."/>
            <person name="Sabat G."/>
            <person name="Salamov A."/>
            <person name="Samejima M."/>
            <person name="Schmutz J."/>
            <person name="Slot J.C."/>
            <person name="St John F."/>
            <person name="Stenlid J."/>
            <person name="Sun H."/>
            <person name="Sun S."/>
            <person name="Syed K."/>
            <person name="Tsang A."/>
            <person name="Wiebenga A."/>
            <person name="Young D."/>
            <person name="Pisabarro A."/>
            <person name="Eastwood D.C."/>
            <person name="Martin F."/>
            <person name="Cullen D."/>
            <person name="Grigoriev I.V."/>
            <person name="Hibbett D.S."/>
        </authorList>
    </citation>
    <scope>NUCLEOTIDE SEQUENCE [LARGE SCALE GENOMIC DNA]</scope>
    <source>
        <strain evidence="2">RWD-64-598 SS2</strain>
    </source>
</reference>
<name>A0A5M3N2W3_CONPW</name>
<protein>
    <submittedName>
        <fullName evidence="1">Uncharacterized protein</fullName>
    </submittedName>
</protein>
<keyword evidence="2" id="KW-1185">Reference proteome</keyword>
<proteinExistence type="predicted"/>
<dbReference type="EMBL" id="JH711574">
    <property type="protein sequence ID" value="EIW85720.1"/>
    <property type="molecule type" value="Genomic_DNA"/>
</dbReference>